<dbReference type="AlphaFoldDB" id="A0A484KYN7"/>
<name>A0A484KYN7_9ASTE</name>
<accession>A0A484KYN7</accession>
<dbReference type="OrthoDB" id="1683578at2759"/>
<dbReference type="Proteomes" id="UP000595140">
    <property type="component" value="Unassembled WGS sequence"/>
</dbReference>
<organism evidence="3 4">
    <name type="scientific">Cuscuta campestris</name>
    <dbReference type="NCBI Taxonomy" id="132261"/>
    <lineage>
        <taxon>Eukaryota</taxon>
        <taxon>Viridiplantae</taxon>
        <taxon>Streptophyta</taxon>
        <taxon>Embryophyta</taxon>
        <taxon>Tracheophyta</taxon>
        <taxon>Spermatophyta</taxon>
        <taxon>Magnoliopsida</taxon>
        <taxon>eudicotyledons</taxon>
        <taxon>Gunneridae</taxon>
        <taxon>Pentapetalae</taxon>
        <taxon>asterids</taxon>
        <taxon>lamiids</taxon>
        <taxon>Solanales</taxon>
        <taxon>Convolvulaceae</taxon>
        <taxon>Cuscuteae</taxon>
        <taxon>Cuscuta</taxon>
        <taxon>Cuscuta subgen. Grammica</taxon>
        <taxon>Cuscuta sect. Cleistogrammica</taxon>
    </lineage>
</organism>
<dbReference type="Pfam" id="PF22936">
    <property type="entry name" value="Pol_BBD"/>
    <property type="match status" value="1"/>
</dbReference>
<protein>
    <recommendedName>
        <fullName evidence="2">Retrovirus-related Pol polyprotein from transposon TNT 1-94-like beta-barrel domain-containing protein</fullName>
    </recommendedName>
</protein>
<evidence type="ECO:0000256" key="1">
    <source>
        <dbReference type="SAM" id="MobiDB-lite"/>
    </source>
</evidence>
<gene>
    <name evidence="3" type="ORF">CCAM_LOCUS10505</name>
</gene>
<keyword evidence="4" id="KW-1185">Reference proteome</keyword>
<sequence>MKRDKAQRKEENGPSKKKEEKDTAALADADDLFFVFDDNNFDVAFQDCTWIIDSSASCHLTPHREFSSYTRGDFGYVNMGKGDKSSKIIGMSTICLKTNTGCRFTLKDVRHVPEFQFNLISAGGLDEDGYVSCLGEGKWNLIKGSLIVARGKKENKLYMIQEKMCRGLIT</sequence>
<feature type="domain" description="Retrovirus-related Pol polyprotein from transposon TNT 1-94-like beta-barrel" evidence="2">
    <location>
        <begin position="50"/>
        <end position="130"/>
    </location>
</feature>
<evidence type="ECO:0000313" key="3">
    <source>
        <dbReference type="EMBL" id="VFQ68729.1"/>
    </source>
</evidence>
<dbReference type="EMBL" id="OOIL02000714">
    <property type="protein sequence ID" value="VFQ68729.1"/>
    <property type="molecule type" value="Genomic_DNA"/>
</dbReference>
<dbReference type="InterPro" id="IPR054722">
    <property type="entry name" value="PolX-like_BBD"/>
</dbReference>
<feature type="region of interest" description="Disordered" evidence="1">
    <location>
        <begin position="1"/>
        <end position="23"/>
    </location>
</feature>
<evidence type="ECO:0000259" key="2">
    <source>
        <dbReference type="Pfam" id="PF22936"/>
    </source>
</evidence>
<reference evidence="3 4" key="1">
    <citation type="submission" date="2018-04" db="EMBL/GenBank/DDBJ databases">
        <authorList>
            <person name="Vogel A."/>
        </authorList>
    </citation>
    <scope>NUCLEOTIDE SEQUENCE [LARGE SCALE GENOMIC DNA]</scope>
</reference>
<evidence type="ECO:0000313" key="4">
    <source>
        <dbReference type="Proteomes" id="UP000595140"/>
    </source>
</evidence>
<proteinExistence type="predicted"/>